<sequence>MEEMIVTTLENAIYMSYKNDVSFLVYDQLALYEHQSTWNPNMPLRNLFYVSNIYSKLTKDTNLYGSRLICIPAPQFVIFYNGIEPVPERTELKLSDAYWNTGKGERTDAALELRVQVLNINPGFNQKLLERCGILQDYMQFVCKVRTYAREQVLADAVEQAEAVLELLEDLEPVPGKLRSRIMAETNLALLRRWHKLSARASSLDQFTREMDQ</sequence>
<accession>A0A7G9G8W9</accession>
<name>A0A7G9G8W9_9FIRM</name>
<proteinExistence type="predicted"/>
<organism evidence="1 2">
    <name type="scientific">Wansuia hejianensis</name>
    <dbReference type="NCBI Taxonomy" id="2763667"/>
    <lineage>
        <taxon>Bacteria</taxon>
        <taxon>Bacillati</taxon>
        <taxon>Bacillota</taxon>
        <taxon>Clostridia</taxon>
        <taxon>Lachnospirales</taxon>
        <taxon>Lachnospiraceae</taxon>
        <taxon>Wansuia</taxon>
    </lineage>
</organism>
<dbReference type="KEGG" id="whj:H9Q79_09830"/>
<gene>
    <name evidence="1" type="ORF">H9Q79_09830</name>
</gene>
<evidence type="ECO:0000313" key="1">
    <source>
        <dbReference type="EMBL" id="QNM07251.1"/>
    </source>
</evidence>
<reference evidence="1 2" key="1">
    <citation type="submission" date="2020-08" db="EMBL/GenBank/DDBJ databases">
        <authorList>
            <person name="Liu C."/>
            <person name="Sun Q."/>
        </authorList>
    </citation>
    <scope>NUCLEOTIDE SEQUENCE [LARGE SCALE GENOMIC DNA]</scope>
    <source>
        <strain evidence="1 2">NSJ-29</strain>
    </source>
</reference>
<dbReference type="Proteomes" id="UP000515860">
    <property type="component" value="Chromosome"/>
</dbReference>
<dbReference type="AlphaFoldDB" id="A0A7G9G8W9"/>
<dbReference type="RefSeq" id="WP_249328191.1">
    <property type="nucleotide sequence ID" value="NZ_CP060635.1"/>
</dbReference>
<protein>
    <submittedName>
        <fullName evidence="1">Uncharacterized protein</fullName>
    </submittedName>
</protein>
<keyword evidence="2" id="KW-1185">Reference proteome</keyword>
<evidence type="ECO:0000313" key="2">
    <source>
        <dbReference type="Proteomes" id="UP000515860"/>
    </source>
</evidence>
<dbReference type="EMBL" id="CP060635">
    <property type="protein sequence ID" value="QNM07251.1"/>
    <property type="molecule type" value="Genomic_DNA"/>
</dbReference>